<evidence type="ECO:0000313" key="2">
    <source>
        <dbReference type="EMBL" id="KAK5949845.1"/>
    </source>
</evidence>
<dbReference type="SUPFAM" id="SSF53697">
    <property type="entry name" value="SIS domain"/>
    <property type="match status" value="1"/>
</dbReference>
<dbReference type="Proteomes" id="UP001316803">
    <property type="component" value="Unassembled WGS sequence"/>
</dbReference>
<dbReference type="InterPro" id="IPR046348">
    <property type="entry name" value="SIS_dom_sf"/>
</dbReference>
<dbReference type="InterPro" id="IPR001347">
    <property type="entry name" value="SIS_dom"/>
</dbReference>
<protein>
    <recommendedName>
        <fullName evidence="1">SIS domain-containing protein</fullName>
    </recommendedName>
</protein>
<comment type="caution">
    <text evidence="2">The sequence shown here is derived from an EMBL/GenBank/DDBJ whole genome shotgun (WGS) entry which is preliminary data.</text>
</comment>
<dbReference type="Gene3D" id="3.40.50.10490">
    <property type="entry name" value="Glucose-6-phosphate isomerase like protein, domain 1"/>
    <property type="match status" value="1"/>
</dbReference>
<organism evidence="2 3">
    <name type="scientific">Knufia fluminis</name>
    <dbReference type="NCBI Taxonomy" id="191047"/>
    <lineage>
        <taxon>Eukaryota</taxon>
        <taxon>Fungi</taxon>
        <taxon>Dikarya</taxon>
        <taxon>Ascomycota</taxon>
        <taxon>Pezizomycotina</taxon>
        <taxon>Eurotiomycetes</taxon>
        <taxon>Chaetothyriomycetidae</taxon>
        <taxon>Chaetothyriales</taxon>
        <taxon>Trichomeriaceae</taxon>
        <taxon>Knufia</taxon>
    </lineage>
</organism>
<reference evidence="2 3" key="1">
    <citation type="submission" date="2022-12" db="EMBL/GenBank/DDBJ databases">
        <title>Genomic features and morphological characterization of a novel Knufia sp. strain isolated from spacecraft assembly facility.</title>
        <authorList>
            <person name="Teixeira M."/>
            <person name="Chander A.M."/>
            <person name="Stajich J.E."/>
            <person name="Venkateswaran K."/>
        </authorList>
    </citation>
    <scope>NUCLEOTIDE SEQUENCE [LARGE SCALE GENOMIC DNA]</scope>
    <source>
        <strain evidence="2 3">FJI-L2-BK-P2</strain>
    </source>
</reference>
<dbReference type="InterPro" id="IPR035474">
    <property type="entry name" value="SIS_Kpsf"/>
</dbReference>
<proteinExistence type="predicted"/>
<dbReference type="PANTHER" id="PTHR38418">
    <property type="entry name" value="SUGAR ISOMERASE, KPSF/GUTQ (AFU_ORTHOLOGUE AFUA_6G08860)"/>
    <property type="match status" value="1"/>
</dbReference>
<gene>
    <name evidence="2" type="ORF">OHC33_009030</name>
</gene>
<evidence type="ECO:0000259" key="1">
    <source>
        <dbReference type="PROSITE" id="PS51464"/>
    </source>
</evidence>
<name>A0AAN8EHN9_9EURO</name>
<dbReference type="GO" id="GO:1901135">
    <property type="term" value="P:carbohydrate derivative metabolic process"/>
    <property type="evidence" value="ECO:0007669"/>
    <property type="project" value="InterPro"/>
</dbReference>
<dbReference type="AlphaFoldDB" id="A0AAN8EHN9"/>
<keyword evidence="3" id="KW-1185">Reference proteome</keyword>
<dbReference type="CDD" id="cd05014">
    <property type="entry name" value="SIS_Kpsf"/>
    <property type="match status" value="1"/>
</dbReference>
<evidence type="ECO:0000313" key="3">
    <source>
        <dbReference type="Proteomes" id="UP001316803"/>
    </source>
</evidence>
<dbReference type="GO" id="GO:0097367">
    <property type="term" value="F:carbohydrate derivative binding"/>
    <property type="evidence" value="ECO:0007669"/>
    <property type="project" value="InterPro"/>
</dbReference>
<dbReference type="EMBL" id="JAKLMC020000031">
    <property type="protein sequence ID" value="KAK5949845.1"/>
    <property type="molecule type" value="Genomic_DNA"/>
</dbReference>
<feature type="domain" description="SIS" evidence="1">
    <location>
        <begin position="92"/>
        <end position="244"/>
    </location>
</feature>
<dbReference type="Pfam" id="PF01380">
    <property type="entry name" value="SIS"/>
    <property type="match status" value="1"/>
</dbReference>
<dbReference type="PANTHER" id="PTHR38418:SF2">
    <property type="entry name" value="SUGAR ISOMERASE, KPSF_GUTQ (AFU_ORTHOLOGUE AFUA_6G08860)"/>
    <property type="match status" value="1"/>
</dbReference>
<dbReference type="PROSITE" id="PS51464">
    <property type="entry name" value="SIS"/>
    <property type="match status" value="1"/>
</dbReference>
<accession>A0AAN8EHN9</accession>
<sequence>MAIRNNGYLLTPLTPSMPICPPVMENIDKLPATPPDSAELGAIEQSSAIDVQSIKKALHVISTERDALTNLEALYCTSSLAQSAFSSAISSIISSQLAHGKVVFTGVGKSGWIAQKLVATFNSVGIVATFLHPTEALHGDLGLIRPNDVVIMITFSGKTQELLTLLPHIPSYIPLMVMTSHSTPQTCSLLTHNRRIGARNILLSAPVHISEKATFGLAAPTSSTTVALALGDSLALAVADKMHAPPNQCPAEVFAVNHPGGAIGAANSGTINHEPKMADLAVRVDEIHPISSNSSHEMKCFDVLVAAVRSPRGWVRLSLDHVIGPRRCQRLADPSTNIRNFADDRGSLVVERTDWISVPGDWTVEECRKWIVQMRTEGNARGRYFLRPGTILGIVDGESQKSGVVEIEDVVGDNFCGTL</sequence>